<evidence type="ECO:0000259" key="3">
    <source>
        <dbReference type="PROSITE" id="PS51462"/>
    </source>
</evidence>
<dbReference type="GO" id="GO:0016787">
    <property type="term" value="F:hydrolase activity"/>
    <property type="evidence" value="ECO:0007669"/>
    <property type="project" value="UniProtKB-KW"/>
</dbReference>
<dbReference type="CDD" id="cd03424">
    <property type="entry name" value="NUDIX_ADPRase_Nudt5_UGPPase_Nudt14"/>
    <property type="match status" value="1"/>
</dbReference>
<evidence type="ECO:0000313" key="5">
    <source>
        <dbReference type="Proteomes" id="UP000641741"/>
    </source>
</evidence>
<comment type="caution">
    <text evidence="4">The sequence shown here is derived from an EMBL/GenBank/DDBJ whole genome shotgun (WGS) entry which is preliminary data.</text>
</comment>
<comment type="cofactor">
    <cofactor evidence="1">
        <name>Mg(2+)</name>
        <dbReference type="ChEBI" id="CHEBI:18420"/>
    </cofactor>
</comment>
<dbReference type="InterPro" id="IPR015797">
    <property type="entry name" value="NUDIX_hydrolase-like_dom_sf"/>
</dbReference>
<evidence type="ECO:0000256" key="1">
    <source>
        <dbReference type="ARBA" id="ARBA00001946"/>
    </source>
</evidence>
<dbReference type="SUPFAM" id="SSF55811">
    <property type="entry name" value="Nudix"/>
    <property type="match status" value="1"/>
</dbReference>
<sequence length="179" mass="20166">MDMRETRISGEYFFEGRIMKARVDEVRLPNGKQASREVCEHVGGVGVLPIDRDGNIILVRQFRYPFDTETLEMPAGKMDHGPENAEECGVRELAEETGCTAGRIVPLGAMYPSPGFLTEVTYLFAALDLTEGETHPDEDEFVETVRLPIAEVERLIAEDRLRDAKTIAAMYRARLKNLF</sequence>
<dbReference type="PANTHER" id="PTHR11839:SF18">
    <property type="entry name" value="NUDIX HYDROLASE DOMAIN-CONTAINING PROTEIN"/>
    <property type="match status" value="1"/>
</dbReference>
<proteinExistence type="predicted"/>
<evidence type="ECO:0000256" key="2">
    <source>
        <dbReference type="ARBA" id="ARBA00022801"/>
    </source>
</evidence>
<dbReference type="InterPro" id="IPR000086">
    <property type="entry name" value="NUDIX_hydrolase_dom"/>
</dbReference>
<dbReference type="Gene3D" id="3.90.79.10">
    <property type="entry name" value="Nucleoside Triphosphate Pyrophosphohydrolase"/>
    <property type="match status" value="1"/>
</dbReference>
<keyword evidence="5" id="KW-1185">Reference proteome</keyword>
<evidence type="ECO:0000313" key="4">
    <source>
        <dbReference type="EMBL" id="MBC5694791.1"/>
    </source>
</evidence>
<organism evidence="4 5">
    <name type="scientific">Agathobaculum hominis</name>
    <dbReference type="NCBI Taxonomy" id="2763014"/>
    <lineage>
        <taxon>Bacteria</taxon>
        <taxon>Bacillati</taxon>
        <taxon>Bacillota</taxon>
        <taxon>Clostridia</taxon>
        <taxon>Eubacteriales</taxon>
        <taxon>Butyricicoccaceae</taxon>
        <taxon>Agathobaculum</taxon>
    </lineage>
</organism>
<dbReference type="EMBL" id="JACOPK010000002">
    <property type="protein sequence ID" value="MBC5694791.1"/>
    <property type="molecule type" value="Genomic_DNA"/>
</dbReference>
<reference evidence="4 5" key="1">
    <citation type="submission" date="2020-08" db="EMBL/GenBank/DDBJ databases">
        <title>Genome public.</title>
        <authorList>
            <person name="Liu C."/>
            <person name="Sun Q."/>
        </authorList>
    </citation>
    <scope>NUCLEOTIDE SEQUENCE [LARGE SCALE GENOMIC DNA]</scope>
    <source>
        <strain evidence="4 5">M2</strain>
    </source>
</reference>
<accession>A0ABR7GKF2</accession>
<dbReference type="Proteomes" id="UP000641741">
    <property type="component" value="Unassembled WGS sequence"/>
</dbReference>
<keyword evidence="2 4" id="KW-0378">Hydrolase</keyword>
<protein>
    <submittedName>
        <fullName evidence="4">NUDIX hydrolase</fullName>
    </submittedName>
</protein>
<dbReference type="PANTHER" id="PTHR11839">
    <property type="entry name" value="UDP/ADP-SUGAR PYROPHOSPHATASE"/>
    <property type="match status" value="1"/>
</dbReference>
<gene>
    <name evidence="4" type="ORF">H8S02_02350</name>
</gene>
<dbReference type="RefSeq" id="WP_118684231.1">
    <property type="nucleotide sequence ID" value="NZ_JACOPK010000002.1"/>
</dbReference>
<name>A0ABR7GKF2_9FIRM</name>
<dbReference type="PROSITE" id="PS51462">
    <property type="entry name" value="NUDIX"/>
    <property type="match status" value="1"/>
</dbReference>
<dbReference type="Pfam" id="PF00293">
    <property type="entry name" value="NUDIX"/>
    <property type="match status" value="1"/>
</dbReference>
<feature type="domain" description="Nudix hydrolase" evidence="3">
    <location>
        <begin position="40"/>
        <end position="169"/>
    </location>
</feature>